<evidence type="ECO:0000256" key="7">
    <source>
        <dbReference type="ARBA" id="ARBA00023306"/>
    </source>
</evidence>
<keyword evidence="1 8" id="KW-0132">Cell division</keyword>
<keyword evidence="5 8" id="KW-0472">Membrane</keyword>
<name>A0ABU8H810_9BACI</name>
<comment type="similarity">
    <text evidence="8">Belongs to the EzrA family.</text>
</comment>
<comment type="caution">
    <text evidence="9">The sequence shown here is derived from an EMBL/GenBank/DDBJ whole genome shotgun (WGS) entry which is preliminary data.</text>
</comment>
<dbReference type="NCBIfam" id="NF003413">
    <property type="entry name" value="PRK04778.1-7"/>
    <property type="match status" value="1"/>
</dbReference>
<feature type="topological domain" description="Extracellular" evidence="8">
    <location>
        <begin position="1"/>
        <end position="2"/>
    </location>
</feature>
<dbReference type="HAMAP" id="MF_00728">
    <property type="entry name" value="EzrA"/>
    <property type="match status" value="1"/>
</dbReference>
<evidence type="ECO:0000256" key="8">
    <source>
        <dbReference type="HAMAP-Rule" id="MF_00728"/>
    </source>
</evidence>
<organism evidence="9 10">
    <name type="scientific">Bacillus spongiae</name>
    <dbReference type="NCBI Taxonomy" id="2683610"/>
    <lineage>
        <taxon>Bacteria</taxon>
        <taxon>Bacillati</taxon>
        <taxon>Bacillota</taxon>
        <taxon>Bacilli</taxon>
        <taxon>Bacillales</taxon>
        <taxon>Bacillaceae</taxon>
        <taxon>Bacillus</taxon>
    </lineage>
</organism>
<evidence type="ECO:0000256" key="3">
    <source>
        <dbReference type="ARBA" id="ARBA00022989"/>
    </source>
</evidence>
<evidence type="ECO:0000313" key="10">
    <source>
        <dbReference type="Proteomes" id="UP001312865"/>
    </source>
</evidence>
<dbReference type="Proteomes" id="UP001312865">
    <property type="component" value="Unassembled WGS sequence"/>
</dbReference>
<keyword evidence="3 8" id="KW-1133">Transmembrane helix</keyword>
<feature type="topological domain" description="Cytoplasmic" evidence="8">
    <location>
        <begin position="22"/>
        <end position="564"/>
    </location>
</feature>
<keyword evidence="7 8" id="KW-0131">Cell cycle</keyword>
<reference evidence="9 10" key="1">
    <citation type="journal article" date="2018" name="J. Microbiol.">
        <title>Bacillus spongiae sp. nov., isolated from sponge of Jeju Island.</title>
        <authorList>
            <person name="Lee G.E."/>
            <person name="Im W.T."/>
            <person name="Park J.S."/>
        </authorList>
    </citation>
    <scope>NUCLEOTIDE SEQUENCE [LARGE SCALE GENOMIC DNA]</scope>
    <source>
        <strain evidence="9 10">135PIL107-10</strain>
    </source>
</reference>
<feature type="coiled-coil region" evidence="8">
    <location>
        <begin position="105"/>
        <end position="160"/>
    </location>
</feature>
<keyword evidence="10" id="KW-1185">Reference proteome</keyword>
<evidence type="ECO:0000256" key="5">
    <source>
        <dbReference type="ARBA" id="ARBA00023136"/>
    </source>
</evidence>
<protein>
    <recommendedName>
        <fullName evidence="8">Septation ring formation regulator EzrA</fullName>
    </recommendedName>
</protein>
<dbReference type="InterPro" id="IPR010379">
    <property type="entry name" value="EzrA"/>
</dbReference>
<accession>A0ABU8H810</accession>
<feature type="coiled-coil region" evidence="8">
    <location>
        <begin position="376"/>
        <end position="424"/>
    </location>
</feature>
<evidence type="ECO:0000256" key="2">
    <source>
        <dbReference type="ARBA" id="ARBA00022692"/>
    </source>
</evidence>
<evidence type="ECO:0000313" key="9">
    <source>
        <dbReference type="EMBL" id="MEI5905453.1"/>
    </source>
</evidence>
<keyword evidence="6 8" id="KW-0717">Septation</keyword>
<comment type="subcellular location">
    <subcellularLocation>
        <location evidence="8">Cell membrane</location>
        <topology evidence="8">Single-pass membrane protein</topology>
    </subcellularLocation>
    <text evidence="8">Colocalized with FtsZ to the nascent septal site.</text>
</comment>
<evidence type="ECO:0000256" key="1">
    <source>
        <dbReference type="ARBA" id="ARBA00022618"/>
    </source>
</evidence>
<dbReference type="Pfam" id="PF06160">
    <property type="entry name" value="EzrA"/>
    <property type="match status" value="1"/>
</dbReference>
<keyword evidence="2 8" id="KW-0812">Transmembrane</keyword>
<keyword evidence="8" id="KW-1003">Cell membrane</keyword>
<sequence length="564" mass="65653">MGLLIASILFIIIIFSISTFLRRKHYQEVDALEGWKVDIMNRPVLEELSKVKQLNMTGETEELFEKWRQQWEEILSVSLPNVEEFLFDAEEHADKFRLKKAKLSTTNASILLQRIEKEIENILEELSELVGSEEKNRVEIEELNLQFQECRKQLLAHRHQFGEAASSLETELMEIKQVFDSFQELTNAGNYLEARELLHTLQQQYESVALKIEKTPDLLAQCQTILPSQLDEIQNGYIEMKEQGYTLDHLEIEQEVQKYIDELKKMRAKVSDFDVIKVEETITTIKEKIQSLYDLLEQEVNSKHYVVQNEPEIKQLLDELRIENDVLKTETDFVQQGYRLESEDLDTPRKLEKQLHIILNRYNKFVSGVSEHDVAFSFISDELKKIKEELNQIRENQTEFAQHLQNLRKDEMDARNSISELKIKLSKAIRMISKSNVPGLPEEYELLLDQAKEHVENAVQSLNEKPLNMKNIQAFLTEASDSITDFYEKTEELVEKVLLAEKVIQYGNRYRSRYSTVEEGLNSAEASFRSYQYQTALEQAAATVEEVEPGALKKIESWGSEGVS</sequence>
<keyword evidence="4 8" id="KW-0175">Coiled coil</keyword>
<gene>
    <name evidence="8 9" type="primary">ezrA</name>
    <name evidence="9" type="ORF">WAK64_00040</name>
</gene>
<evidence type="ECO:0000256" key="6">
    <source>
        <dbReference type="ARBA" id="ARBA00023210"/>
    </source>
</evidence>
<evidence type="ECO:0000256" key="4">
    <source>
        <dbReference type="ARBA" id="ARBA00023054"/>
    </source>
</evidence>
<proteinExistence type="inferred from homology"/>
<comment type="function">
    <text evidence="8">Negative regulator of FtsZ ring formation; modulates the frequency and position of FtsZ ring formation. Inhibits FtsZ ring formation at polar sites. Interacts either with FtsZ or with one of its binding partners to promote depolymerization.</text>
</comment>
<dbReference type="EMBL" id="JBBAXC010000001">
    <property type="protein sequence ID" value="MEI5905453.1"/>
    <property type="molecule type" value="Genomic_DNA"/>
</dbReference>